<feature type="domain" description="RagB/SusD" evidence="6">
    <location>
        <begin position="309"/>
        <end position="438"/>
    </location>
</feature>
<comment type="subcellular location">
    <subcellularLocation>
        <location evidence="1">Cell outer membrane</location>
    </subcellularLocation>
</comment>
<reference evidence="8 9" key="1">
    <citation type="submission" date="2018-07" db="EMBL/GenBank/DDBJ databases">
        <title>Leeuwenhoekiella genomics.</title>
        <authorList>
            <person name="Tahon G."/>
            <person name="Willems A."/>
        </authorList>
    </citation>
    <scope>NUCLEOTIDE SEQUENCE [LARGE SCALE GENOMIC DNA]</scope>
    <source>
        <strain evidence="8 9">LMG 1345</strain>
    </source>
</reference>
<dbReference type="SUPFAM" id="SSF48452">
    <property type="entry name" value="TPR-like"/>
    <property type="match status" value="1"/>
</dbReference>
<organism evidence="8 9">
    <name type="scientific">Leeuwenhoekiella marinoflava</name>
    <dbReference type="NCBI Taxonomy" id="988"/>
    <lineage>
        <taxon>Bacteria</taxon>
        <taxon>Pseudomonadati</taxon>
        <taxon>Bacteroidota</taxon>
        <taxon>Flavobacteriia</taxon>
        <taxon>Flavobacteriales</taxon>
        <taxon>Flavobacteriaceae</taxon>
        <taxon>Leeuwenhoekiella</taxon>
    </lineage>
</organism>
<proteinExistence type="inferred from homology"/>
<name>A0A4Q0PPI8_9FLAO</name>
<dbReference type="CDD" id="cd08977">
    <property type="entry name" value="SusD"/>
    <property type="match status" value="1"/>
</dbReference>
<sequence length="438" mass="50168">MKKLVYLYIVLMACISCDDYLDIKPVGQVIPSSVEDYRSFLTSAYSITNLGNVLTTYRSDELQLDTDSPGIEQYADIYIWNDDNPSPLTRSFPYSSFYSIIFYCNHIIENRNEITGDSGAIDELVGEAYALRAMQYFNLVNLYAKPYDTATAGQNPAVPIVTKYETDVEYPVSSLQEVYDLILDDLNRAEDLINVDKQEVGLNYRFSTEAVKAFQARVYLYQNEWQKAIDHANAALNIHSELQDLNADASRMPSEYNSVESILALETVASFDTANNTSISDDLTGIYDQSADLRFDLYFRPISGGRFRSKKNADTKYKVSYRTSELYLIKAEAFVRLGQTEAATSSLLELAKHRYTPEGFATYQQHIETLNEEELLSAILEERRREFAMEGHRWFDLRRTTQPKITKTYDGQRYTLEKNDERYSIPIPNDAIINNPNL</sequence>
<comment type="similarity">
    <text evidence="2">Belongs to the SusD family.</text>
</comment>
<keyword evidence="4" id="KW-0472">Membrane</keyword>
<dbReference type="Pfam" id="PF07980">
    <property type="entry name" value="SusD_RagB"/>
    <property type="match status" value="1"/>
</dbReference>
<evidence type="ECO:0000256" key="1">
    <source>
        <dbReference type="ARBA" id="ARBA00004442"/>
    </source>
</evidence>
<dbReference type="InterPro" id="IPR012944">
    <property type="entry name" value="SusD_RagB_dom"/>
</dbReference>
<dbReference type="InterPro" id="IPR033985">
    <property type="entry name" value="SusD-like_N"/>
</dbReference>
<gene>
    <name evidence="8" type="ORF">DSL99_733</name>
</gene>
<dbReference type="AlphaFoldDB" id="A0A4Q0PPI8"/>
<dbReference type="RefSeq" id="WP_083557830.1">
    <property type="nucleotide sequence ID" value="NZ_QOVL01000003.1"/>
</dbReference>
<dbReference type="GO" id="GO:0009279">
    <property type="term" value="C:cell outer membrane"/>
    <property type="evidence" value="ECO:0007669"/>
    <property type="project" value="UniProtKB-SubCell"/>
</dbReference>
<dbReference type="Pfam" id="PF14322">
    <property type="entry name" value="SusD-like_3"/>
    <property type="match status" value="1"/>
</dbReference>
<dbReference type="EMBL" id="QOVL01000003">
    <property type="protein sequence ID" value="RXG32411.1"/>
    <property type="molecule type" value="Genomic_DNA"/>
</dbReference>
<evidence type="ECO:0000259" key="6">
    <source>
        <dbReference type="Pfam" id="PF07980"/>
    </source>
</evidence>
<keyword evidence="5" id="KW-0998">Cell outer membrane</keyword>
<comment type="caution">
    <text evidence="8">The sequence shown here is derived from an EMBL/GenBank/DDBJ whole genome shotgun (WGS) entry which is preliminary data.</text>
</comment>
<dbReference type="Proteomes" id="UP000290608">
    <property type="component" value="Unassembled WGS sequence"/>
</dbReference>
<evidence type="ECO:0000313" key="8">
    <source>
        <dbReference type="EMBL" id="RXG32411.1"/>
    </source>
</evidence>
<dbReference type="Gene3D" id="1.25.40.390">
    <property type="match status" value="1"/>
</dbReference>
<dbReference type="STRING" id="1122159.SAMN02745246_00942"/>
<evidence type="ECO:0000313" key="9">
    <source>
        <dbReference type="Proteomes" id="UP000290608"/>
    </source>
</evidence>
<evidence type="ECO:0000256" key="3">
    <source>
        <dbReference type="ARBA" id="ARBA00022729"/>
    </source>
</evidence>
<feature type="domain" description="SusD-like N-terminal" evidence="7">
    <location>
        <begin position="66"/>
        <end position="220"/>
    </location>
</feature>
<keyword evidence="3" id="KW-0732">Signal</keyword>
<protein>
    <submittedName>
        <fullName evidence="8">SusD-like starch-binding protein associating with outer membrane</fullName>
    </submittedName>
</protein>
<evidence type="ECO:0000256" key="4">
    <source>
        <dbReference type="ARBA" id="ARBA00023136"/>
    </source>
</evidence>
<dbReference type="InterPro" id="IPR011990">
    <property type="entry name" value="TPR-like_helical_dom_sf"/>
</dbReference>
<accession>A0A4Q0PPI8</accession>
<evidence type="ECO:0000256" key="5">
    <source>
        <dbReference type="ARBA" id="ARBA00023237"/>
    </source>
</evidence>
<evidence type="ECO:0000256" key="2">
    <source>
        <dbReference type="ARBA" id="ARBA00006275"/>
    </source>
</evidence>
<evidence type="ECO:0000259" key="7">
    <source>
        <dbReference type="Pfam" id="PF14322"/>
    </source>
</evidence>